<evidence type="ECO:0000256" key="2">
    <source>
        <dbReference type="SAM" id="Phobius"/>
    </source>
</evidence>
<feature type="region of interest" description="Disordered" evidence="1">
    <location>
        <begin position="1"/>
        <end position="28"/>
    </location>
</feature>
<organism evidence="3 4">
    <name type="scientific">Roseiconus lacunae</name>
    <dbReference type="NCBI Taxonomy" id="2605694"/>
    <lineage>
        <taxon>Bacteria</taxon>
        <taxon>Pseudomonadati</taxon>
        <taxon>Planctomycetota</taxon>
        <taxon>Planctomycetia</taxon>
        <taxon>Pirellulales</taxon>
        <taxon>Pirellulaceae</taxon>
        <taxon>Roseiconus</taxon>
    </lineage>
</organism>
<accession>A0ABT7PSI7</accession>
<proteinExistence type="predicted"/>
<evidence type="ECO:0000313" key="4">
    <source>
        <dbReference type="Proteomes" id="UP001239462"/>
    </source>
</evidence>
<feature type="transmembrane region" description="Helical" evidence="2">
    <location>
        <begin position="110"/>
        <end position="132"/>
    </location>
</feature>
<evidence type="ECO:0008006" key="5">
    <source>
        <dbReference type="Google" id="ProtNLM"/>
    </source>
</evidence>
<keyword evidence="2" id="KW-1133">Transmembrane helix</keyword>
<comment type="caution">
    <text evidence="3">The sequence shown here is derived from an EMBL/GenBank/DDBJ whole genome shotgun (WGS) entry which is preliminary data.</text>
</comment>
<evidence type="ECO:0000313" key="3">
    <source>
        <dbReference type="EMBL" id="MDM4019415.1"/>
    </source>
</evidence>
<reference evidence="3 4" key="1">
    <citation type="submission" date="2023-06" db="EMBL/GenBank/DDBJ databases">
        <title>Roseiconus lacunae JC819 isolated from Gulf of Mannar region, Tamil Nadu.</title>
        <authorList>
            <person name="Pk S."/>
            <person name="Ch S."/>
            <person name="Ch V.R."/>
        </authorList>
    </citation>
    <scope>NUCLEOTIDE SEQUENCE [LARGE SCALE GENOMIC DNA]</scope>
    <source>
        <strain evidence="3 4">JC819</strain>
    </source>
</reference>
<protein>
    <recommendedName>
        <fullName evidence="5">TrbC/VIRB2 family protein</fullName>
    </recommendedName>
</protein>
<name>A0ABT7PSI7_9BACT</name>
<feature type="transmembrane region" description="Helical" evidence="2">
    <location>
        <begin position="76"/>
        <end position="103"/>
    </location>
</feature>
<dbReference type="Proteomes" id="UP001239462">
    <property type="component" value="Unassembled WGS sequence"/>
</dbReference>
<feature type="transmembrane region" description="Helical" evidence="2">
    <location>
        <begin position="35"/>
        <end position="56"/>
    </location>
</feature>
<evidence type="ECO:0000256" key="1">
    <source>
        <dbReference type="SAM" id="MobiDB-lite"/>
    </source>
</evidence>
<dbReference type="EMBL" id="JASZZN010000046">
    <property type="protein sequence ID" value="MDM4019415.1"/>
    <property type="molecule type" value="Genomic_DNA"/>
</dbReference>
<keyword evidence="2" id="KW-0812">Transmembrane</keyword>
<gene>
    <name evidence="3" type="ORF">QTN89_28430</name>
</gene>
<keyword evidence="4" id="KW-1185">Reference proteome</keyword>
<keyword evidence="2" id="KW-0472">Membrane</keyword>
<feature type="compositionally biased region" description="Polar residues" evidence="1">
    <location>
        <begin position="7"/>
        <end position="17"/>
    </location>
</feature>
<sequence>MDPNPYSPATTAHQRTSALPEPVRATSAPNTKRDIGFAASMLGCGLIVIIAFIYFARSPPGQDPTLDGTEQFAEALGHGFVGLMLILAGLVASLVLGGVGACLGSKAGKALLLVGLIFAILLGCLATLSHYARTGG</sequence>
<dbReference type="RefSeq" id="WP_289167550.1">
    <property type="nucleotide sequence ID" value="NZ_JASZZN010000046.1"/>
</dbReference>